<evidence type="ECO:0000313" key="2">
    <source>
        <dbReference type="Proteomes" id="UP000184148"/>
    </source>
</evidence>
<proteinExistence type="predicted"/>
<protein>
    <submittedName>
        <fullName evidence="1">Uncharacterized protein</fullName>
    </submittedName>
</protein>
<dbReference type="OrthoDB" id="529831at2"/>
<dbReference type="RefSeq" id="WP_073237896.1">
    <property type="nucleotide sequence ID" value="NZ_FQUY01000008.1"/>
</dbReference>
<dbReference type="AlphaFoldDB" id="A0A1M4XFN3"/>
<dbReference type="STRING" id="1121429.SAMN02745133_01432"/>
<keyword evidence="2" id="KW-1185">Reference proteome</keyword>
<name>A0A1M4XFN3_9FIRM</name>
<accession>A0A1M4XFN3</accession>
<gene>
    <name evidence="1" type="ORF">SAMN02745133_01432</name>
</gene>
<sequence>MKNSVFVIIKPGQLIRLLVVLACFITIINVVRENIKPPGIDLQPHNEPPEIERGEFLTWDEVDKIFRRYTNATVVDVDTGLSFRVQRRGGTYHADVQPLTARDTAVMKVIYNGSWSWKRKAVVVEVGGRRIAASMNGMPHGSGAIRGNNFKGHFCIHFRDSKVHQSGQENLAHQMMVWKAAGRFKQMITAMGPEEVIEVLITALDQQDVTLALKTLHKPTDHRRVRLESIVSQISGIKVQRIRSEGGTPETFWVYLTIRYRESSGDIEKKIELQVVDEGETGYRVLIDGLEEILNRKASVEITDTGIFDETDDCN</sequence>
<evidence type="ECO:0000313" key="1">
    <source>
        <dbReference type="EMBL" id="SHE92153.1"/>
    </source>
</evidence>
<dbReference type="Proteomes" id="UP000184148">
    <property type="component" value="Unassembled WGS sequence"/>
</dbReference>
<dbReference type="EMBL" id="FQUY01000008">
    <property type="protein sequence ID" value="SHE92153.1"/>
    <property type="molecule type" value="Genomic_DNA"/>
</dbReference>
<organism evidence="1 2">
    <name type="scientific">Desulforamulus putei DSM 12395</name>
    <dbReference type="NCBI Taxonomy" id="1121429"/>
    <lineage>
        <taxon>Bacteria</taxon>
        <taxon>Bacillati</taxon>
        <taxon>Bacillota</taxon>
        <taxon>Clostridia</taxon>
        <taxon>Eubacteriales</taxon>
        <taxon>Peptococcaceae</taxon>
        <taxon>Desulforamulus</taxon>
    </lineage>
</organism>
<reference evidence="2" key="1">
    <citation type="submission" date="2016-11" db="EMBL/GenBank/DDBJ databases">
        <authorList>
            <person name="Varghese N."/>
            <person name="Submissions S."/>
        </authorList>
    </citation>
    <scope>NUCLEOTIDE SEQUENCE [LARGE SCALE GENOMIC DNA]</scope>
    <source>
        <strain evidence="2">DSM 12395</strain>
    </source>
</reference>